<evidence type="ECO:0000313" key="3">
    <source>
        <dbReference type="Proteomes" id="UP001150907"/>
    </source>
</evidence>
<keyword evidence="3" id="KW-1185">Reference proteome</keyword>
<evidence type="ECO:0000313" key="2">
    <source>
        <dbReference type="EMBL" id="KAJ1997163.1"/>
    </source>
</evidence>
<feature type="region of interest" description="Disordered" evidence="1">
    <location>
        <begin position="70"/>
        <end position="163"/>
    </location>
</feature>
<reference evidence="2" key="1">
    <citation type="submission" date="2022-07" db="EMBL/GenBank/DDBJ databases">
        <title>Phylogenomic reconstructions and comparative analyses of Kickxellomycotina fungi.</title>
        <authorList>
            <person name="Reynolds N.K."/>
            <person name="Stajich J.E."/>
            <person name="Barry K."/>
            <person name="Grigoriev I.V."/>
            <person name="Crous P."/>
            <person name="Smith M.E."/>
        </authorList>
    </citation>
    <scope>NUCLEOTIDE SEQUENCE</scope>
    <source>
        <strain evidence="2">IMI 214461</strain>
    </source>
</reference>
<organism evidence="2 3">
    <name type="scientific">Coemansia thaxteri</name>
    <dbReference type="NCBI Taxonomy" id="2663907"/>
    <lineage>
        <taxon>Eukaryota</taxon>
        <taxon>Fungi</taxon>
        <taxon>Fungi incertae sedis</taxon>
        <taxon>Zoopagomycota</taxon>
        <taxon>Kickxellomycotina</taxon>
        <taxon>Kickxellomycetes</taxon>
        <taxon>Kickxellales</taxon>
        <taxon>Kickxellaceae</taxon>
        <taxon>Coemansia</taxon>
    </lineage>
</organism>
<dbReference type="EMBL" id="JANBQF010001468">
    <property type="protein sequence ID" value="KAJ1997163.1"/>
    <property type="molecule type" value="Genomic_DNA"/>
</dbReference>
<dbReference type="AlphaFoldDB" id="A0A9W8BBY4"/>
<sequence length="283" mass="31336">MSVFATLRELTLGDLCHNLLLILQRDQPNLISPAIRVLFLVFASHRRDTKGHLELFLCQTLGRIMTPPAIERQGSRTHLRNAASPGSRPQTPRIGAQRPPPLARIMSEGRESAKPSGDAGLGISDAHERGTLRPGVSQGAQSSSRRPSVLAAHPHSGAEGLTTTAPSMSALLESDTPFTYAQEVELYHEASLRRGVRGRVASRETRRQLLEGLHHLLIGDESLITDLWVNYDCDMQRGNMFDFLISFIAHRAVPWPEASEDSEDEAFLDVLMYYLIRMALRAG</sequence>
<evidence type="ECO:0000256" key="1">
    <source>
        <dbReference type="SAM" id="MobiDB-lite"/>
    </source>
</evidence>
<gene>
    <name evidence="2" type="ORF">H4R26_005933</name>
</gene>
<comment type="caution">
    <text evidence="2">The sequence shown here is derived from an EMBL/GenBank/DDBJ whole genome shotgun (WGS) entry which is preliminary data.</text>
</comment>
<dbReference type="OrthoDB" id="10258608at2759"/>
<feature type="non-terminal residue" evidence="2">
    <location>
        <position position="283"/>
    </location>
</feature>
<dbReference type="Proteomes" id="UP001150907">
    <property type="component" value="Unassembled WGS sequence"/>
</dbReference>
<accession>A0A9W8BBY4</accession>
<name>A0A9W8BBY4_9FUNG</name>
<proteinExistence type="predicted"/>
<protein>
    <submittedName>
        <fullName evidence="2">Uncharacterized protein</fullName>
    </submittedName>
</protein>